<dbReference type="InterPro" id="IPR036061">
    <property type="entry name" value="CheW-like_dom_sf"/>
</dbReference>
<dbReference type="Pfam" id="PF01584">
    <property type="entry name" value="CheW"/>
    <property type="match status" value="1"/>
</dbReference>
<dbReference type="Gene3D" id="2.40.50.180">
    <property type="entry name" value="CheA-289, Domain 4"/>
    <property type="match status" value="1"/>
</dbReference>
<evidence type="ECO:0000313" key="3">
    <source>
        <dbReference type="Proteomes" id="UP000756860"/>
    </source>
</evidence>
<dbReference type="Proteomes" id="UP000756860">
    <property type="component" value="Unassembled WGS sequence"/>
</dbReference>
<protein>
    <submittedName>
        <fullName evidence="2">Chemotaxis protein CheW</fullName>
    </submittedName>
</protein>
<dbReference type="PROSITE" id="PS50851">
    <property type="entry name" value="CHEW"/>
    <property type="match status" value="1"/>
</dbReference>
<evidence type="ECO:0000313" key="2">
    <source>
        <dbReference type="EMBL" id="MBT0654175.1"/>
    </source>
</evidence>
<dbReference type="SMART" id="SM00260">
    <property type="entry name" value="CheW"/>
    <property type="match status" value="1"/>
</dbReference>
<dbReference type="RefSeq" id="WP_214176184.1">
    <property type="nucleotide sequence ID" value="NZ_JAHCVK010000008.1"/>
</dbReference>
<evidence type="ECO:0000259" key="1">
    <source>
        <dbReference type="PROSITE" id="PS50851"/>
    </source>
</evidence>
<name>A0ABS5SFN4_9BACT</name>
<keyword evidence="3" id="KW-1185">Reference proteome</keyword>
<gene>
    <name evidence="2" type="ORF">KI810_14015</name>
</gene>
<dbReference type="CDD" id="cd00732">
    <property type="entry name" value="CheW"/>
    <property type="match status" value="1"/>
</dbReference>
<dbReference type="InterPro" id="IPR039315">
    <property type="entry name" value="CheW"/>
</dbReference>
<organism evidence="2 3">
    <name type="scientific">Geomobilimonas luticola</name>
    <dbReference type="NCBI Taxonomy" id="1114878"/>
    <lineage>
        <taxon>Bacteria</taxon>
        <taxon>Pseudomonadati</taxon>
        <taxon>Thermodesulfobacteriota</taxon>
        <taxon>Desulfuromonadia</taxon>
        <taxon>Geobacterales</taxon>
        <taxon>Geobacteraceae</taxon>
        <taxon>Geomobilimonas</taxon>
    </lineage>
</organism>
<dbReference type="PANTHER" id="PTHR22617:SF23">
    <property type="entry name" value="CHEMOTAXIS PROTEIN CHEW"/>
    <property type="match status" value="1"/>
</dbReference>
<dbReference type="SUPFAM" id="SSF50341">
    <property type="entry name" value="CheW-like"/>
    <property type="match status" value="1"/>
</dbReference>
<reference evidence="2 3" key="1">
    <citation type="submission" date="2021-05" db="EMBL/GenBank/DDBJ databases">
        <title>The draft genome of Geobacter luticola JCM 17780.</title>
        <authorList>
            <person name="Xu Z."/>
            <person name="Masuda Y."/>
            <person name="Itoh H."/>
            <person name="Senoo K."/>
        </authorList>
    </citation>
    <scope>NUCLEOTIDE SEQUENCE [LARGE SCALE GENOMIC DNA]</scope>
    <source>
        <strain evidence="2 3">JCM 17780</strain>
    </source>
</reference>
<dbReference type="EMBL" id="JAHCVK010000008">
    <property type="protein sequence ID" value="MBT0654175.1"/>
    <property type="molecule type" value="Genomic_DNA"/>
</dbReference>
<proteinExistence type="predicted"/>
<feature type="domain" description="CheW-like" evidence="1">
    <location>
        <begin position="7"/>
        <end position="147"/>
    </location>
</feature>
<dbReference type="PANTHER" id="PTHR22617">
    <property type="entry name" value="CHEMOTAXIS SENSOR HISTIDINE KINASE-RELATED"/>
    <property type="match status" value="1"/>
</dbReference>
<comment type="caution">
    <text evidence="2">The sequence shown here is derived from an EMBL/GenBank/DDBJ whole genome shotgun (WGS) entry which is preliminary data.</text>
</comment>
<dbReference type="InterPro" id="IPR002545">
    <property type="entry name" value="CheW-lke_dom"/>
</dbReference>
<dbReference type="Gene3D" id="2.30.30.40">
    <property type="entry name" value="SH3 Domains"/>
    <property type="match status" value="1"/>
</dbReference>
<sequence>MTNDIQEIQVACFRLGDDIYAADIMRIKEIIRPMKMTTLPKAPGFVEGVINLRGAVIPVVDLRSRFDFPRRPNDQSTRLLIVKVASQLLGLVVDDVTEVITVPVKDIKPPPQVATGIGATYLVGVCLVKENMVMLLNLDRIITSREADELGLLDMGKKGC</sequence>
<accession>A0ABS5SFN4</accession>